<dbReference type="InterPro" id="IPR051654">
    <property type="entry name" value="Meroterpenoid_MTases"/>
</dbReference>
<evidence type="ECO:0000313" key="6">
    <source>
        <dbReference type="EMBL" id="KAF2126781.1"/>
    </source>
</evidence>
<dbReference type="PANTHER" id="PTHR35897">
    <property type="entry name" value="METHYLTRANSFERASE AUSD"/>
    <property type="match status" value="1"/>
</dbReference>
<evidence type="ECO:0000256" key="4">
    <source>
        <dbReference type="ARBA" id="ARBA00038314"/>
    </source>
</evidence>
<dbReference type="Pfam" id="PF13649">
    <property type="entry name" value="Methyltransf_25"/>
    <property type="match status" value="1"/>
</dbReference>
<evidence type="ECO:0000256" key="1">
    <source>
        <dbReference type="ARBA" id="ARBA00005179"/>
    </source>
</evidence>
<accession>A0A6A6A802</accession>
<organism evidence="6 7">
    <name type="scientific">Dothidotthia symphoricarpi CBS 119687</name>
    <dbReference type="NCBI Taxonomy" id="1392245"/>
    <lineage>
        <taxon>Eukaryota</taxon>
        <taxon>Fungi</taxon>
        <taxon>Dikarya</taxon>
        <taxon>Ascomycota</taxon>
        <taxon>Pezizomycotina</taxon>
        <taxon>Dothideomycetes</taxon>
        <taxon>Pleosporomycetidae</taxon>
        <taxon>Pleosporales</taxon>
        <taxon>Dothidotthiaceae</taxon>
        <taxon>Dothidotthia</taxon>
    </lineage>
</organism>
<sequence>MSQVGLTQNDPSVGKLEETPVSWYVKELTDLRPEARELFEKYSNVEPNEVVSHIQQFRDEAFAIFPYPCLGRWGFLDLSISQSPSYSEVLDRVKKGELLLDIGCCVGQDLRKLIHDGAPSGNTYGSDLKSSFWNIGYDLFLDKASLKTKFIEADIFDANSGLQQLDSRVDIVHAASFFHLFDWDQQVQAAKRTVQLLRPVSGSLIIGRQAGTIQSRDFEGTRLPGNKRYSHNPESLARMWKQVGDETGTEWTVDATFGDQNPLERMGGSTDPSTSDVRWLYFAIRRV</sequence>
<evidence type="ECO:0000256" key="3">
    <source>
        <dbReference type="ARBA" id="ARBA00022691"/>
    </source>
</evidence>
<comment type="pathway">
    <text evidence="1">Secondary metabolite biosynthesis.</text>
</comment>
<reference evidence="6" key="1">
    <citation type="journal article" date="2020" name="Stud. Mycol.">
        <title>101 Dothideomycetes genomes: a test case for predicting lifestyles and emergence of pathogens.</title>
        <authorList>
            <person name="Haridas S."/>
            <person name="Albert R."/>
            <person name="Binder M."/>
            <person name="Bloem J."/>
            <person name="Labutti K."/>
            <person name="Salamov A."/>
            <person name="Andreopoulos B."/>
            <person name="Baker S."/>
            <person name="Barry K."/>
            <person name="Bills G."/>
            <person name="Bluhm B."/>
            <person name="Cannon C."/>
            <person name="Castanera R."/>
            <person name="Culley D."/>
            <person name="Daum C."/>
            <person name="Ezra D."/>
            <person name="Gonzalez J."/>
            <person name="Henrissat B."/>
            <person name="Kuo A."/>
            <person name="Liang C."/>
            <person name="Lipzen A."/>
            <person name="Lutzoni F."/>
            <person name="Magnuson J."/>
            <person name="Mondo S."/>
            <person name="Nolan M."/>
            <person name="Ohm R."/>
            <person name="Pangilinan J."/>
            <person name="Park H.-J."/>
            <person name="Ramirez L."/>
            <person name="Alfaro M."/>
            <person name="Sun H."/>
            <person name="Tritt A."/>
            <person name="Yoshinaga Y."/>
            <person name="Zwiers L.-H."/>
            <person name="Turgeon B."/>
            <person name="Goodwin S."/>
            <person name="Spatafora J."/>
            <person name="Crous P."/>
            <person name="Grigoriev I."/>
        </authorList>
    </citation>
    <scope>NUCLEOTIDE SEQUENCE</scope>
    <source>
        <strain evidence="6">CBS 119687</strain>
    </source>
</reference>
<evidence type="ECO:0000256" key="2">
    <source>
        <dbReference type="ARBA" id="ARBA00022679"/>
    </source>
</evidence>
<keyword evidence="3" id="KW-0949">S-adenosyl-L-methionine</keyword>
<dbReference type="SUPFAM" id="SSF53335">
    <property type="entry name" value="S-adenosyl-L-methionine-dependent methyltransferases"/>
    <property type="match status" value="1"/>
</dbReference>
<gene>
    <name evidence="6" type="ORF">P153DRAFT_296666</name>
</gene>
<dbReference type="InterPro" id="IPR041698">
    <property type="entry name" value="Methyltransf_25"/>
</dbReference>
<dbReference type="PANTHER" id="PTHR35897:SF1">
    <property type="entry name" value="METHYLTRANSFERASE AUSD"/>
    <property type="match status" value="1"/>
</dbReference>
<feature type="domain" description="Methyltransferase" evidence="5">
    <location>
        <begin position="100"/>
        <end position="199"/>
    </location>
</feature>
<comment type="similarity">
    <text evidence="4">Belongs to the class I-like SAM-binding methyltransferase superfamily.</text>
</comment>
<name>A0A6A6A802_9PLEO</name>
<evidence type="ECO:0000313" key="7">
    <source>
        <dbReference type="Proteomes" id="UP000799771"/>
    </source>
</evidence>
<dbReference type="RefSeq" id="XP_033521173.1">
    <property type="nucleotide sequence ID" value="XM_033664100.1"/>
</dbReference>
<proteinExistence type="inferred from homology"/>
<dbReference type="Gene3D" id="3.40.50.150">
    <property type="entry name" value="Vaccinia Virus protein VP39"/>
    <property type="match status" value="1"/>
</dbReference>
<dbReference type="OrthoDB" id="2094832at2759"/>
<dbReference type="InterPro" id="IPR029063">
    <property type="entry name" value="SAM-dependent_MTases_sf"/>
</dbReference>
<dbReference type="GO" id="GO:0016740">
    <property type="term" value="F:transferase activity"/>
    <property type="evidence" value="ECO:0007669"/>
    <property type="project" value="UniProtKB-KW"/>
</dbReference>
<evidence type="ECO:0000259" key="5">
    <source>
        <dbReference type="Pfam" id="PF13649"/>
    </source>
</evidence>
<dbReference type="EMBL" id="ML977512">
    <property type="protein sequence ID" value="KAF2126781.1"/>
    <property type="molecule type" value="Genomic_DNA"/>
</dbReference>
<protein>
    <recommendedName>
        <fullName evidence="5">Methyltransferase domain-containing protein</fullName>
    </recommendedName>
</protein>
<keyword evidence="7" id="KW-1185">Reference proteome</keyword>
<dbReference type="Proteomes" id="UP000799771">
    <property type="component" value="Unassembled WGS sequence"/>
</dbReference>
<keyword evidence="2" id="KW-0808">Transferase</keyword>
<dbReference type="GeneID" id="54404532"/>
<dbReference type="AlphaFoldDB" id="A0A6A6A802"/>